<keyword evidence="3" id="KW-1185">Reference proteome</keyword>
<accession>A0ABN3C4Q7</accession>
<dbReference type="Proteomes" id="UP001501391">
    <property type="component" value="Unassembled WGS sequence"/>
</dbReference>
<reference evidence="2 3" key="1">
    <citation type="journal article" date="2019" name="Int. J. Syst. Evol. Microbiol.">
        <title>The Global Catalogue of Microorganisms (GCM) 10K type strain sequencing project: providing services to taxonomists for standard genome sequencing and annotation.</title>
        <authorList>
            <consortium name="The Broad Institute Genomics Platform"/>
            <consortium name="The Broad Institute Genome Sequencing Center for Infectious Disease"/>
            <person name="Wu L."/>
            <person name="Ma J."/>
        </authorList>
    </citation>
    <scope>NUCLEOTIDE SEQUENCE [LARGE SCALE GENOMIC DNA]</scope>
    <source>
        <strain evidence="2 3">JCM 14924</strain>
    </source>
</reference>
<feature type="compositionally biased region" description="Basic and acidic residues" evidence="1">
    <location>
        <begin position="24"/>
        <end position="40"/>
    </location>
</feature>
<sequence length="73" mass="7443">MEVDAVDAVQGGVGVPGAIGAHRADLHADATDGQVGREGEGSDPVTLSLVSYGSHVLFVPSLSRDHCPRFTTG</sequence>
<dbReference type="EMBL" id="BAAAOQ010000030">
    <property type="protein sequence ID" value="GAA2203934.1"/>
    <property type="molecule type" value="Genomic_DNA"/>
</dbReference>
<name>A0ABN3C4Q7_9ACTN</name>
<evidence type="ECO:0000313" key="2">
    <source>
        <dbReference type="EMBL" id="GAA2203934.1"/>
    </source>
</evidence>
<feature type="region of interest" description="Disordered" evidence="1">
    <location>
        <begin position="24"/>
        <end position="43"/>
    </location>
</feature>
<evidence type="ECO:0000256" key="1">
    <source>
        <dbReference type="SAM" id="MobiDB-lite"/>
    </source>
</evidence>
<protein>
    <submittedName>
        <fullName evidence="2">Uncharacterized protein</fullName>
    </submittedName>
</protein>
<gene>
    <name evidence="2" type="ORF">GCM10009787_69290</name>
</gene>
<comment type="caution">
    <text evidence="2">The sequence shown here is derived from an EMBL/GenBank/DDBJ whole genome shotgun (WGS) entry which is preliminary data.</text>
</comment>
<evidence type="ECO:0000313" key="3">
    <source>
        <dbReference type="Proteomes" id="UP001501391"/>
    </source>
</evidence>
<proteinExistence type="predicted"/>
<organism evidence="2 3">
    <name type="scientific">Streptomyces bangladeshensis</name>
    <dbReference type="NCBI Taxonomy" id="295352"/>
    <lineage>
        <taxon>Bacteria</taxon>
        <taxon>Bacillati</taxon>
        <taxon>Actinomycetota</taxon>
        <taxon>Actinomycetes</taxon>
        <taxon>Kitasatosporales</taxon>
        <taxon>Streptomycetaceae</taxon>
        <taxon>Streptomyces</taxon>
    </lineage>
</organism>